<keyword evidence="3" id="KW-1185">Reference proteome</keyword>
<name>A0A9N8W980_9GLOM</name>
<sequence length="77" mass="8780">MVIAIKMEFELKKSNVEKAKQNGVEKNEHTGIENDKRIGILQKADKVNQNPGKNKPPVHELTSRSMPFESLFENCDK</sequence>
<comment type="caution">
    <text evidence="2">The sequence shown here is derived from an EMBL/GenBank/DDBJ whole genome shotgun (WGS) entry which is preliminary data.</text>
</comment>
<gene>
    <name evidence="2" type="ORF">CPELLU_LOCUS1449</name>
</gene>
<proteinExistence type="predicted"/>
<accession>A0A9N8W980</accession>
<evidence type="ECO:0000313" key="2">
    <source>
        <dbReference type="EMBL" id="CAG8479438.1"/>
    </source>
</evidence>
<dbReference type="Proteomes" id="UP000789759">
    <property type="component" value="Unassembled WGS sequence"/>
</dbReference>
<reference evidence="2" key="1">
    <citation type="submission" date="2021-06" db="EMBL/GenBank/DDBJ databases">
        <authorList>
            <person name="Kallberg Y."/>
            <person name="Tangrot J."/>
            <person name="Rosling A."/>
        </authorList>
    </citation>
    <scope>NUCLEOTIDE SEQUENCE</scope>
    <source>
        <strain evidence="2">FL966</strain>
    </source>
</reference>
<feature type="region of interest" description="Disordered" evidence="1">
    <location>
        <begin position="44"/>
        <end position="66"/>
    </location>
</feature>
<evidence type="ECO:0000313" key="3">
    <source>
        <dbReference type="Proteomes" id="UP000789759"/>
    </source>
</evidence>
<dbReference type="EMBL" id="CAJVQA010000531">
    <property type="protein sequence ID" value="CAG8479438.1"/>
    <property type="molecule type" value="Genomic_DNA"/>
</dbReference>
<evidence type="ECO:0000256" key="1">
    <source>
        <dbReference type="SAM" id="MobiDB-lite"/>
    </source>
</evidence>
<dbReference type="AlphaFoldDB" id="A0A9N8W980"/>
<protein>
    <submittedName>
        <fullName evidence="2">16411_t:CDS:1</fullName>
    </submittedName>
</protein>
<organism evidence="2 3">
    <name type="scientific">Cetraspora pellucida</name>
    <dbReference type="NCBI Taxonomy" id="1433469"/>
    <lineage>
        <taxon>Eukaryota</taxon>
        <taxon>Fungi</taxon>
        <taxon>Fungi incertae sedis</taxon>
        <taxon>Mucoromycota</taxon>
        <taxon>Glomeromycotina</taxon>
        <taxon>Glomeromycetes</taxon>
        <taxon>Diversisporales</taxon>
        <taxon>Gigasporaceae</taxon>
        <taxon>Cetraspora</taxon>
    </lineage>
</organism>